<organism evidence="1 2">
    <name type="scientific">Cedecea neteri</name>
    <dbReference type="NCBI Taxonomy" id="158822"/>
    <lineage>
        <taxon>Bacteria</taxon>
        <taxon>Pseudomonadati</taxon>
        <taxon>Pseudomonadota</taxon>
        <taxon>Gammaproteobacteria</taxon>
        <taxon>Enterobacterales</taxon>
        <taxon>Enterobacteriaceae</taxon>
        <taxon>Cedecea</taxon>
    </lineage>
</organism>
<evidence type="ECO:0000313" key="1">
    <source>
        <dbReference type="EMBL" id="SQC93231.1"/>
    </source>
</evidence>
<dbReference type="Proteomes" id="UP000251197">
    <property type="component" value="Unassembled WGS sequence"/>
</dbReference>
<sequence length="38" mass="4341">MRLTTALRLASIFLLSLTALLQASQPPLQRYLWPTLWG</sequence>
<name>A0A2X3JB56_9ENTR</name>
<evidence type="ECO:0000313" key="2">
    <source>
        <dbReference type="Proteomes" id="UP000251197"/>
    </source>
</evidence>
<dbReference type="EMBL" id="UAVU01000010">
    <property type="protein sequence ID" value="SQC93231.1"/>
    <property type="molecule type" value="Genomic_DNA"/>
</dbReference>
<proteinExistence type="predicted"/>
<dbReference type="AlphaFoldDB" id="A0A2X3JB56"/>
<accession>A0A2X3JB56</accession>
<gene>
    <name evidence="1" type="ORF">NCTC12120_06345</name>
</gene>
<protein>
    <submittedName>
        <fullName evidence="1">Uncharacterized protein</fullName>
    </submittedName>
</protein>
<reference evidence="1 2" key="1">
    <citation type="submission" date="2018-06" db="EMBL/GenBank/DDBJ databases">
        <authorList>
            <consortium name="Pathogen Informatics"/>
            <person name="Doyle S."/>
        </authorList>
    </citation>
    <scope>NUCLEOTIDE SEQUENCE [LARGE SCALE GENOMIC DNA]</scope>
    <source>
        <strain evidence="1 2">NCTC12120</strain>
    </source>
</reference>